<evidence type="ECO:0000256" key="6">
    <source>
        <dbReference type="ARBA" id="ARBA00022692"/>
    </source>
</evidence>
<feature type="region of interest" description="Disordered" evidence="10">
    <location>
        <begin position="190"/>
        <end position="209"/>
    </location>
</feature>
<sequence length="209" mass="23163">MRLRPVGQAGFTLLEIMVVVMLMGLLTAVLVSQGNWTSDDRQLEEEAARLEDTLALLNERSLFSGQLLALRLEATGWTPLAYDRIEGDFLPVDDTALKAHKLPPSLELVWELDDLGEDQASLSEVAENLVQDDVMAGSGKEFLDGEQSDDSDQDEAVFPQVFFFPSGEVSPLTLTLRAYDDLEAEQRLRVSALGQFSDPDARDDEESEQ</sequence>
<dbReference type="PRINTS" id="PR00885">
    <property type="entry name" value="BCTERIALGSPH"/>
</dbReference>
<comment type="caution">
    <text evidence="12">The sequence shown here is derived from an EMBL/GenBank/DDBJ whole genome shotgun (WGS) entry which is preliminary data.</text>
</comment>
<accession>A0ABR4WH68</accession>
<evidence type="ECO:0000256" key="2">
    <source>
        <dbReference type="ARBA" id="ARBA00021549"/>
    </source>
</evidence>
<reference evidence="12 13" key="1">
    <citation type="submission" date="2012-09" db="EMBL/GenBank/DDBJ databases">
        <title>Genome Sequence of alkane-degrading Bacterium Alcanivorax jadensis T9.</title>
        <authorList>
            <person name="Lai Q."/>
            <person name="Shao Z."/>
        </authorList>
    </citation>
    <scope>NUCLEOTIDE SEQUENCE [LARGE SCALE GENOMIC DNA]</scope>
    <source>
        <strain evidence="12 13">T9</strain>
    </source>
</reference>
<feature type="transmembrane region" description="Helical" evidence="11">
    <location>
        <begin position="12"/>
        <end position="31"/>
    </location>
</feature>
<evidence type="ECO:0000256" key="4">
    <source>
        <dbReference type="ARBA" id="ARBA00022481"/>
    </source>
</evidence>
<dbReference type="Gene3D" id="3.55.40.10">
    <property type="entry name" value="minor pseudopilin epsh domain"/>
    <property type="match status" value="1"/>
</dbReference>
<dbReference type="InterPro" id="IPR045584">
    <property type="entry name" value="Pilin-like"/>
</dbReference>
<evidence type="ECO:0000256" key="1">
    <source>
        <dbReference type="ARBA" id="ARBA00004377"/>
    </source>
</evidence>
<protein>
    <recommendedName>
        <fullName evidence="2">Type II secretion system protein H</fullName>
    </recommendedName>
    <alternativeName>
        <fullName evidence="9">General secretion pathway protein H</fullName>
    </alternativeName>
</protein>
<evidence type="ECO:0000256" key="9">
    <source>
        <dbReference type="ARBA" id="ARBA00030775"/>
    </source>
</evidence>
<dbReference type="InterPro" id="IPR012902">
    <property type="entry name" value="N_methyl_site"/>
</dbReference>
<dbReference type="InterPro" id="IPR049875">
    <property type="entry name" value="TypeII_GspH"/>
</dbReference>
<proteinExistence type="predicted"/>
<comment type="subcellular location">
    <subcellularLocation>
        <location evidence="1">Cell inner membrane</location>
        <topology evidence="1">Single-pass membrane protein</topology>
    </subcellularLocation>
</comment>
<keyword evidence="5" id="KW-0997">Cell inner membrane</keyword>
<keyword evidence="3" id="KW-1003">Cell membrane</keyword>
<gene>
    <name evidence="12" type="ORF">T9A_00276</name>
</gene>
<evidence type="ECO:0000256" key="7">
    <source>
        <dbReference type="ARBA" id="ARBA00022989"/>
    </source>
</evidence>
<organism evidence="12 13">
    <name type="scientific">Alcanivorax jadensis T9</name>
    <dbReference type="NCBI Taxonomy" id="1177181"/>
    <lineage>
        <taxon>Bacteria</taxon>
        <taxon>Pseudomonadati</taxon>
        <taxon>Pseudomonadota</taxon>
        <taxon>Gammaproteobacteria</taxon>
        <taxon>Oceanospirillales</taxon>
        <taxon>Alcanivoracaceae</taxon>
        <taxon>Alcanivorax</taxon>
    </lineage>
</organism>
<evidence type="ECO:0000256" key="11">
    <source>
        <dbReference type="SAM" id="Phobius"/>
    </source>
</evidence>
<keyword evidence="6 11" id="KW-0812">Transmembrane</keyword>
<keyword evidence="8 11" id="KW-0472">Membrane</keyword>
<keyword evidence="4" id="KW-0488">Methylation</keyword>
<evidence type="ECO:0000256" key="3">
    <source>
        <dbReference type="ARBA" id="ARBA00022475"/>
    </source>
</evidence>
<evidence type="ECO:0000256" key="5">
    <source>
        <dbReference type="ARBA" id="ARBA00022519"/>
    </source>
</evidence>
<evidence type="ECO:0000256" key="10">
    <source>
        <dbReference type="SAM" id="MobiDB-lite"/>
    </source>
</evidence>
<evidence type="ECO:0000313" key="12">
    <source>
        <dbReference type="EMBL" id="KGD62956.1"/>
    </source>
</evidence>
<evidence type="ECO:0000256" key="8">
    <source>
        <dbReference type="ARBA" id="ARBA00023136"/>
    </source>
</evidence>
<dbReference type="Pfam" id="PF07963">
    <property type="entry name" value="N_methyl"/>
    <property type="match status" value="1"/>
</dbReference>
<keyword evidence="13" id="KW-1185">Reference proteome</keyword>
<dbReference type="Proteomes" id="UP000029443">
    <property type="component" value="Unassembled WGS sequence"/>
</dbReference>
<evidence type="ECO:0000313" key="13">
    <source>
        <dbReference type="Proteomes" id="UP000029443"/>
    </source>
</evidence>
<name>A0ABR4WH68_9GAMM</name>
<dbReference type="NCBIfam" id="TIGR01708">
    <property type="entry name" value="typeII_sec_gspH"/>
    <property type="match status" value="1"/>
</dbReference>
<dbReference type="InterPro" id="IPR002416">
    <property type="entry name" value="T2SS_protein-GspH"/>
</dbReference>
<dbReference type="NCBIfam" id="TIGR02532">
    <property type="entry name" value="IV_pilin_GFxxxE"/>
    <property type="match status" value="1"/>
</dbReference>
<dbReference type="RefSeq" id="WP_035244819.1">
    <property type="nucleotide sequence ID" value="NZ_ARXU01000001.1"/>
</dbReference>
<dbReference type="SUPFAM" id="SSF54523">
    <property type="entry name" value="Pili subunits"/>
    <property type="match status" value="1"/>
</dbReference>
<keyword evidence="7 11" id="KW-1133">Transmembrane helix</keyword>
<dbReference type="EMBL" id="ARXU01000001">
    <property type="protein sequence ID" value="KGD62956.1"/>
    <property type="molecule type" value="Genomic_DNA"/>
</dbReference>
<dbReference type="PROSITE" id="PS00409">
    <property type="entry name" value="PROKAR_NTER_METHYL"/>
    <property type="match status" value="1"/>
</dbReference>